<reference evidence="4 6" key="2">
    <citation type="submission" date="2018-01" db="EMBL/GenBank/DDBJ databases">
        <title>Multi-drug resistant Enterobacter species isolated from the International Space Station and comparative genomic analyses with human pathogenic strains.</title>
        <authorList>
            <person name="Singh N.K."/>
            <person name="Bezdan D."/>
            <person name="McIntyre A."/>
            <person name="Sielaff A.C."/>
            <person name="Wheeler K."/>
            <person name="Mason C."/>
            <person name="Venkateswaran K."/>
        </authorList>
    </citation>
    <scope>NUCLEOTIDE SEQUENCE [LARGE SCALE GENOMIC DNA]</scope>
    <source>
        <strain evidence="4 6">IF2SW-P2</strain>
    </source>
</reference>
<dbReference type="Proteomes" id="UP000076063">
    <property type="component" value="Unassembled WGS sequence"/>
</dbReference>
<keyword evidence="1" id="KW-0472">Membrane</keyword>
<evidence type="ECO:0000313" key="2">
    <source>
        <dbReference type="EMBL" id="CZX88865.1"/>
    </source>
</evidence>
<dbReference type="EMBL" id="JAOCAP010000010">
    <property type="protein sequence ID" value="MDH1320221.1"/>
    <property type="molecule type" value="Genomic_DNA"/>
</dbReference>
<dbReference type="Proteomes" id="UP000236063">
    <property type="component" value="Unassembled WGS sequence"/>
</dbReference>
<reference evidence="2 5" key="1">
    <citation type="submission" date="2016-03" db="EMBL/GenBank/DDBJ databases">
        <authorList>
            <consortium name="Pathogen Informatics"/>
        </authorList>
    </citation>
    <scope>NUCLEOTIDE SEQUENCE [LARGE SCALE GENOMIC DNA]</scope>
    <source>
        <strain evidence="2">E1527</strain>
        <strain evidence="5">e1527</strain>
    </source>
</reference>
<accession>A0A162A0L1</accession>
<dbReference type="GeneID" id="48572456"/>
<organism evidence="2 5">
    <name type="scientific">Enterobacter bugandensis</name>
    <dbReference type="NCBI Taxonomy" id="881260"/>
    <lineage>
        <taxon>Bacteria</taxon>
        <taxon>Pseudomonadati</taxon>
        <taxon>Pseudomonadota</taxon>
        <taxon>Gammaproteobacteria</taxon>
        <taxon>Enterobacterales</taxon>
        <taxon>Enterobacteriaceae</taxon>
        <taxon>Enterobacter</taxon>
    </lineage>
</organism>
<keyword evidence="1" id="KW-1133">Transmembrane helix</keyword>
<evidence type="ECO:0000313" key="6">
    <source>
        <dbReference type="Proteomes" id="UP000236063"/>
    </source>
</evidence>
<sequence length="172" mass="19376">MRLQNKPAVLRWQAALFAGRIGTVPLVLAGLPAGLLLLWLGGVRPHTIHLQENLARIQAQLQTALPLDKQQPELQSRISLGEYQQVRLIFEQFRSRGMKVDASRYQLENDDGKTALRLDIPLRGEYLPLMDALETLSRTLPLRIEQLSLRRAGPSESQLSATVQLRLLKESP</sequence>
<evidence type="ECO:0000313" key="5">
    <source>
        <dbReference type="Proteomes" id="UP000076063"/>
    </source>
</evidence>
<dbReference type="Proteomes" id="UP001158416">
    <property type="component" value="Unassembled WGS sequence"/>
</dbReference>
<feature type="transmembrane region" description="Helical" evidence="1">
    <location>
        <begin position="21"/>
        <end position="41"/>
    </location>
</feature>
<comment type="caution">
    <text evidence="2">The sequence shown here is derived from an EMBL/GenBank/DDBJ whole genome shotgun (WGS) entry which is preliminary data.</text>
</comment>
<keyword evidence="6" id="KW-1185">Reference proteome</keyword>
<dbReference type="EMBL" id="POUR01000001">
    <property type="protein sequence ID" value="PNF67665.1"/>
    <property type="molecule type" value="Genomic_DNA"/>
</dbReference>
<accession>A0A2J7RV90</accession>
<dbReference type="AlphaFoldDB" id="A0A2J7RV90"/>
<dbReference type="RefSeq" id="WP_028012056.1">
    <property type="nucleotide sequence ID" value="NZ_AP022508.1"/>
</dbReference>
<name>A0A2J7RV90_9ENTR</name>
<keyword evidence="1" id="KW-0812">Transmembrane</keyword>
<dbReference type="OrthoDB" id="6613874at2"/>
<protein>
    <submittedName>
        <fullName evidence="2">Uncharacterized protein</fullName>
    </submittedName>
</protein>
<dbReference type="EMBL" id="FJZI01000008">
    <property type="protein sequence ID" value="CZX88865.1"/>
    <property type="molecule type" value="Genomic_DNA"/>
</dbReference>
<reference evidence="3" key="3">
    <citation type="submission" date="2022-09" db="EMBL/GenBank/DDBJ databases">
        <title>Intensive care unit water sources are persistently colonized with multi-drug resistant bacteria and are the site of extensive horizontal gene transfer of antibiotic resistance genes.</title>
        <authorList>
            <person name="Diorio-Toth L."/>
        </authorList>
    </citation>
    <scope>NUCLEOTIDE SEQUENCE</scope>
    <source>
        <strain evidence="3">GD03936</strain>
    </source>
</reference>
<evidence type="ECO:0000313" key="3">
    <source>
        <dbReference type="EMBL" id="MDH1320221.1"/>
    </source>
</evidence>
<evidence type="ECO:0000256" key="1">
    <source>
        <dbReference type="SAM" id="Phobius"/>
    </source>
</evidence>
<gene>
    <name evidence="4" type="ORF">C1167_06815</name>
    <name evidence="3" type="ORF">N5C39_17790</name>
    <name evidence="2" type="ORF">SAMEA2273372_03521</name>
</gene>
<proteinExistence type="predicted"/>
<evidence type="ECO:0000313" key="4">
    <source>
        <dbReference type="EMBL" id="PNF67665.1"/>
    </source>
</evidence>